<name>A0A024TL33_9STRA</name>
<reference evidence="1" key="1">
    <citation type="submission" date="2013-12" db="EMBL/GenBank/DDBJ databases">
        <title>The Genome Sequence of Aphanomyces invadans NJM9701.</title>
        <authorList>
            <consortium name="The Broad Institute Genomics Platform"/>
            <person name="Russ C."/>
            <person name="Tyler B."/>
            <person name="van West P."/>
            <person name="Dieguez-Uribeondo J."/>
            <person name="Young S.K."/>
            <person name="Zeng Q."/>
            <person name="Gargeya S."/>
            <person name="Fitzgerald M."/>
            <person name="Abouelleil A."/>
            <person name="Alvarado L."/>
            <person name="Chapman S.B."/>
            <person name="Gainer-Dewar J."/>
            <person name="Goldberg J."/>
            <person name="Griggs A."/>
            <person name="Gujja S."/>
            <person name="Hansen M."/>
            <person name="Howarth C."/>
            <person name="Imamovic A."/>
            <person name="Ireland A."/>
            <person name="Larimer J."/>
            <person name="McCowan C."/>
            <person name="Murphy C."/>
            <person name="Pearson M."/>
            <person name="Poon T.W."/>
            <person name="Priest M."/>
            <person name="Roberts A."/>
            <person name="Saif S."/>
            <person name="Shea T."/>
            <person name="Sykes S."/>
            <person name="Wortman J."/>
            <person name="Nusbaum C."/>
            <person name="Birren B."/>
        </authorList>
    </citation>
    <scope>NUCLEOTIDE SEQUENCE [LARGE SCALE GENOMIC DNA]</scope>
    <source>
        <strain evidence="1">NJM9701</strain>
    </source>
</reference>
<evidence type="ECO:0008006" key="2">
    <source>
        <dbReference type="Google" id="ProtNLM"/>
    </source>
</evidence>
<gene>
    <name evidence="1" type="ORF">H310_11710</name>
</gene>
<dbReference type="InterPro" id="IPR032675">
    <property type="entry name" value="LRR_dom_sf"/>
</dbReference>
<proteinExistence type="predicted"/>
<dbReference type="GeneID" id="20088760"/>
<dbReference type="Gene3D" id="3.80.10.10">
    <property type="entry name" value="Ribonuclease Inhibitor"/>
    <property type="match status" value="1"/>
</dbReference>
<sequence>MKRPRQHEDRHLDESDVFKVAQYIADASTMFAFLDVMHPLNMLGPLDHLYQLGLTWNRAELWPVLTVRRCSDTDTLHLAAILKFYARVNVADSSCDLDWVDHHVSPHADLSWTVLPEAPSSDIALDQAWWARWASHRITRVDIHCHQSNDDMIQALVAVLPRFTSLTSLSAFACNAQVAAKLIAVAATSRQLKALTFDGASTVRVTTSLCQHILAWFSAVPVRKFHVSKWRPKCDDVAAALLQQVHSVMFNCPSLDSLAFQWSVLHRVVDVPALTFPMRSLTFANTELGSAFVDALVASSPTSTVARMVSHVQDDQFIELERLVEALPAMPSLQSFEMGCGQQTSKTWARFFRKLVSCRVTELTVRITKLPRQSTLELAYAIAKNKTIQVVHAFVADAVFQDVKNLIEITTGNERPVQMTEIDIGESKLDASELAALTALAARRHVTFRFQRPRHSNRAASRS</sequence>
<accession>A0A024TL33</accession>
<dbReference type="SUPFAM" id="SSF52047">
    <property type="entry name" value="RNI-like"/>
    <property type="match status" value="1"/>
</dbReference>
<dbReference type="OrthoDB" id="60736at2759"/>
<evidence type="ECO:0000313" key="1">
    <source>
        <dbReference type="EMBL" id="ETV94748.1"/>
    </source>
</evidence>
<protein>
    <recommendedName>
        <fullName evidence="2">F-box domain-containing protein</fullName>
    </recommendedName>
</protein>
<dbReference type="VEuPathDB" id="FungiDB:H310_11710"/>
<dbReference type="EMBL" id="KI913984">
    <property type="protein sequence ID" value="ETV94748.1"/>
    <property type="molecule type" value="Genomic_DNA"/>
</dbReference>
<dbReference type="AlphaFoldDB" id="A0A024TL33"/>
<dbReference type="RefSeq" id="XP_008876693.1">
    <property type="nucleotide sequence ID" value="XM_008878471.1"/>
</dbReference>
<organism evidence="1">
    <name type="scientific">Aphanomyces invadans</name>
    <dbReference type="NCBI Taxonomy" id="157072"/>
    <lineage>
        <taxon>Eukaryota</taxon>
        <taxon>Sar</taxon>
        <taxon>Stramenopiles</taxon>
        <taxon>Oomycota</taxon>
        <taxon>Saprolegniomycetes</taxon>
        <taxon>Saprolegniales</taxon>
        <taxon>Verrucalvaceae</taxon>
        <taxon>Aphanomyces</taxon>
    </lineage>
</organism>